<keyword evidence="1" id="KW-0472">Membrane</keyword>
<sequence length="369" mass="41604">MMGFNSFYKKLFGPVTSVPAALQAPHFEALDGLRGIAVLMVVFAHLGGNVLLNPLGLSINSRTGVDLFFVLSGFLITTILLKEQLTKGKASLSQFYIRRVLRIIPAAYGFLAVLWLLNIFFHLNIRLFDFAASAVFIKNLPMPNEPFTAHFWSLAVEVQFYLIFPALLMSNVNRYTAIALLIVVGATAIAFCGEHFVSINHYPVTNWLNRLSRYAFWKGPVIILIGSLLSIFMFKGIIPVTSASGRNILVTVLLLLALVITTRAFSYYTRYVSEFVGAVLFAMVILFSLKGRSFLSSRPLVKTGLISYSMYIWQELFIGTNAWQPWLRFMDGHPIVIIIIVKLGLLLLISTLSYYFIERRFLLLKSKFK</sequence>
<feature type="transmembrane region" description="Helical" evidence="1">
    <location>
        <begin position="216"/>
        <end position="234"/>
    </location>
</feature>
<feature type="transmembrane region" description="Helical" evidence="1">
    <location>
        <begin position="101"/>
        <end position="121"/>
    </location>
</feature>
<dbReference type="InterPro" id="IPR002656">
    <property type="entry name" value="Acyl_transf_3_dom"/>
</dbReference>
<keyword evidence="1" id="KW-0812">Transmembrane</keyword>
<keyword evidence="3" id="KW-0808">Transferase</keyword>
<feature type="transmembrane region" description="Helical" evidence="1">
    <location>
        <begin position="175"/>
        <end position="196"/>
    </location>
</feature>
<evidence type="ECO:0000313" key="3">
    <source>
        <dbReference type="EMBL" id="MFD2873605.1"/>
    </source>
</evidence>
<name>A0ABW5YF82_9SPHI</name>
<feature type="transmembrane region" description="Helical" evidence="1">
    <location>
        <begin position="32"/>
        <end position="52"/>
    </location>
</feature>
<dbReference type="Proteomes" id="UP001597557">
    <property type="component" value="Unassembled WGS sequence"/>
</dbReference>
<reference evidence="4" key="1">
    <citation type="journal article" date="2019" name="Int. J. Syst. Evol. Microbiol.">
        <title>The Global Catalogue of Microorganisms (GCM) 10K type strain sequencing project: providing services to taxonomists for standard genome sequencing and annotation.</title>
        <authorList>
            <consortium name="The Broad Institute Genomics Platform"/>
            <consortium name="The Broad Institute Genome Sequencing Center for Infectious Disease"/>
            <person name="Wu L."/>
            <person name="Ma J."/>
        </authorList>
    </citation>
    <scope>NUCLEOTIDE SEQUENCE [LARGE SCALE GENOMIC DNA]</scope>
    <source>
        <strain evidence="4">KCTC 22437</strain>
    </source>
</reference>
<dbReference type="Pfam" id="PF01757">
    <property type="entry name" value="Acyl_transf_3"/>
    <property type="match status" value="1"/>
</dbReference>
<protein>
    <submittedName>
        <fullName evidence="3">Acyltransferase family protein</fullName>
        <ecNumber evidence="3">2.3.-.-</ecNumber>
    </submittedName>
</protein>
<dbReference type="GO" id="GO:0016746">
    <property type="term" value="F:acyltransferase activity"/>
    <property type="evidence" value="ECO:0007669"/>
    <property type="project" value="UniProtKB-KW"/>
</dbReference>
<organism evidence="3 4">
    <name type="scientific">Mucilaginibacter ximonensis</name>
    <dbReference type="NCBI Taxonomy" id="538021"/>
    <lineage>
        <taxon>Bacteria</taxon>
        <taxon>Pseudomonadati</taxon>
        <taxon>Bacteroidota</taxon>
        <taxon>Sphingobacteriia</taxon>
        <taxon>Sphingobacteriales</taxon>
        <taxon>Sphingobacteriaceae</taxon>
        <taxon>Mucilaginibacter</taxon>
    </lineage>
</organism>
<keyword evidence="4" id="KW-1185">Reference proteome</keyword>
<dbReference type="EC" id="2.3.-.-" evidence="3"/>
<feature type="transmembrane region" description="Helical" evidence="1">
    <location>
        <begin position="271"/>
        <end position="289"/>
    </location>
</feature>
<keyword evidence="1" id="KW-1133">Transmembrane helix</keyword>
<feature type="transmembrane region" description="Helical" evidence="1">
    <location>
        <begin position="64"/>
        <end position="81"/>
    </location>
</feature>
<evidence type="ECO:0000256" key="1">
    <source>
        <dbReference type="SAM" id="Phobius"/>
    </source>
</evidence>
<dbReference type="RefSeq" id="WP_377186703.1">
    <property type="nucleotide sequence ID" value="NZ_JBHUPD010000003.1"/>
</dbReference>
<keyword evidence="3" id="KW-0012">Acyltransferase</keyword>
<feature type="transmembrane region" description="Helical" evidence="1">
    <location>
        <begin position="246"/>
        <end position="265"/>
    </location>
</feature>
<dbReference type="PANTHER" id="PTHR23028:SF53">
    <property type="entry name" value="ACYL_TRANSF_3 DOMAIN-CONTAINING PROTEIN"/>
    <property type="match status" value="1"/>
</dbReference>
<dbReference type="EMBL" id="JBHUPD010000003">
    <property type="protein sequence ID" value="MFD2873605.1"/>
    <property type="molecule type" value="Genomic_DNA"/>
</dbReference>
<accession>A0ABW5YF82</accession>
<dbReference type="PANTHER" id="PTHR23028">
    <property type="entry name" value="ACETYLTRANSFERASE"/>
    <property type="match status" value="1"/>
</dbReference>
<evidence type="ECO:0000259" key="2">
    <source>
        <dbReference type="Pfam" id="PF01757"/>
    </source>
</evidence>
<dbReference type="InterPro" id="IPR050879">
    <property type="entry name" value="Acyltransferase_3"/>
</dbReference>
<feature type="domain" description="Acyltransferase 3" evidence="2">
    <location>
        <begin position="28"/>
        <end position="341"/>
    </location>
</feature>
<proteinExistence type="predicted"/>
<feature type="transmembrane region" description="Helical" evidence="1">
    <location>
        <begin position="335"/>
        <end position="357"/>
    </location>
</feature>
<evidence type="ECO:0000313" key="4">
    <source>
        <dbReference type="Proteomes" id="UP001597557"/>
    </source>
</evidence>
<comment type="caution">
    <text evidence="3">The sequence shown here is derived from an EMBL/GenBank/DDBJ whole genome shotgun (WGS) entry which is preliminary data.</text>
</comment>
<feature type="transmembrane region" description="Helical" evidence="1">
    <location>
        <begin position="149"/>
        <end position="168"/>
    </location>
</feature>
<gene>
    <name evidence="3" type="ORF">ACFS5N_14060</name>
</gene>